<name>A0A101R400_9ACTN</name>
<dbReference type="Pfam" id="PF01738">
    <property type="entry name" value="DLH"/>
    <property type="match status" value="1"/>
</dbReference>
<dbReference type="PANTHER" id="PTHR46623:SF10">
    <property type="entry name" value="CARBOXYMETHYLENEBUTENOLIDASE HOMOLOG"/>
    <property type="match status" value="1"/>
</dbReference>
<dbReference type="SUPFAM" id="SSF53474">
    <property type="entry name" value="alpha/beta-Hydrolases"/>
    <property type="match status" value="1"/>
</dbReference>
<organism evidence="2 3">
    <name type="scientific">Streptomyces longwoodensis</name>
    <dbReference type="NCBI Taxonomy" id="68231"/>
    <lineage>
        <taxon>Bacteria</taxon>
        <taxon>Bacillati</taxon>
        <taxon>Actinomycetota</taxon>
        <taxon>Actinomycetes</taxon>
        <taxon>Kitasatosporales</taxon>
        <taxon>Streptomycetaceae</taxon>
        <taxon>Streptomyces</taxon>
    </lineage>
</organism>
<evidence type="ECO:0000313" key="2">
    <source>
        <dbReference type="EMBL" id="KUN41250.1"/>
    </source>
</evidence>
<dbReference type="GO" id="GO:0016787">
    <property type="term" value="F:hydrolase activity"/>
    <property type="evidence" value="ECO:0007669"/>
    <property type="project" value="UniProtKB-KW"/>
</dbReference>
<dbReference type="Proteomes" id="UP000053271">
    <property type="component" value="Unassembled WGS sequence"/>
</dbReference>
<reference evidence="2 3" key="1">
    <citation type="submission" date="2015-10" db="EMBL/GenBank/DDBJ databases">
        <title>Draft genome sequence of Streptomyces longwoodensis DSM 41677, type strain for the species Streptomyces longwoodensis.</title>
        <authorList>
            <person name="Ruckert C."/>
            <person name="Winkler A."/>
            <person name="Kalinowski J."/>
            <person name="Kampfer P."/>
            <person name="Glaeser S."/>
        </authorList>
    </citation>
    <scope>NUCLEOTIDE SEQUENCE [LARGE SCALE GENOMIC DNA]</scope>
    <source>
        <strain evidence="2 3">DSM 41677</strain>
    </source>
</reference>
<sequence>MTSIQGNQGIQGGDVDVRTEDGVADAYFVHPDGPGPYPGVLLYQDAFGLRPHLRSMADRLAGEGYAVLVPNVFYRHGRTPVFDLPAFIDPEARPEIWQAIGPVMQALTPELVVRDADAYLRRLEEDPLVTDGPVAVTGYCMGARLALYTAGAHPGRVAAMAGFHGGRLATDAPDSPHLVADRVTAEVYFGHADADSSMPPEQQRRLEEALTAAGVRHRCEVYPGAHHGYTQADTSAYDKDGDDRHWAALLDLLARTF</sequence>
<evidence type="ECO:0000313" key="3">
    <source>
        <dbReference type="Proteomes" id="UP000053271"/>
    </source>
</evidence>
<dbReference type="STRING" id="68231.AQJ30_02815"/>
<accession>A0A101R400</accession>
<dbReference type="InterPro" id="IPR029058">
    <property type="entry name" value="AB_hydrolase_fold"/>
</dbReference>
<dbReference type="GeneID" id="91423559"/>
<keyword evidence="3" id="KW-1185">Reference proteome</keyword>
<evidence type="ECO:0000259" key="1">
    <source>
        <dbReference type="Pfam" id="PF01738"/>
    </source>
</evidence>
<feature type="domain" description="Dienelactone hydrolase" evidence="1">
    <location>
        <begin position="25"/>
        <end position="255"/>
    </location>
</feature>
<dbReference type="InterPro" id="IPR002925">
    <property type="entry name" value="Dienelactn_hydro"/>
</dbReference>
<dbReference type="InterPro" id="IPR051049">
    <property type="entry name" value="Dienelactone_hydrolase-like"/>
</dbReference>
<dbReference type="Gene3D" id="3.40.50.1820">
    <property type="entry name" value="alpha/beta hydrolase"/>
    <property type="match status" value="1"/>
</dbReference>
<proteinExistence type="predicted"/>
<protein>
    <submittedName>
        <fullName evidence="2">Dienelactone hydrolase</fullName>
    </submittedName>
</protein>
<dbReference type="EMBL" id="LMWS01000004">
    <property type="protein sequence ID" value="KUN41250.1"/>
    <property type="molecule type" value="Genomic_DNA"/>
</dbReference>
<gene>
    <name evidence="2" type="ORF">AQJ30_02815</name>
</gene>
<comment type="caution">
    <text evidence="2">The sequence shown here is derived from an EMBL/GenBank/DDBJ whole genome shotgun (WGS) entry which is preliminary data.</text>
</comment>
<dbReference type="AlphaFoldDB" id="A0A101R400"/>
<dbReference type="PANTHER" id="PTHR46623">
    <property type="entry name" value="CARBOXYMETHYLENEBUTENOLIDASE-RELATED"/>
    <property type="match status" value="1"/>
</dbReference>
<keyword evidence="2" id="KW-0378">Hydrolase</keyword>
<dbReference type="RefSeq" id="WP_067228194.1">
    <property type="nucleotide sequence ID" value="NZ_KQ948549.1"/>
</dbReference>